<dbReference type="EMBL" id="CAKASE010000047">
    <property type="protein sequence ID" value="CAG9561688.1"/>
    <property type="molecule type" value="Genomic_DNA"/>
</dbReference>
<dbReference type="InterPro" id="IPR011011">
    <property type="entry name" value="Znf_FYVE_PHD"/>
</dbReference>
<evidence type="ECO:0000313" key="2">
    <source>
        <dbReference type="Proteomes" id="UP000789524"/>
    </source>
</evidence>
<evidence type="ECO:0000313" key="1">
    <source>
        <dbReference type="EMBL" id="CAG9561688.1"/>
    </source>
</evidence>
<dbReference type="Proteomes" id="UP000789524">
    <property type="component" value="Unassembled WGS sequence"/>
</dbReference>
<dbReference type="AlphaFoldDB" id="A0A8J2QMJ0"/>
<protein>
    <submittedName>
        <fullName evidence="1">(African queen) hypothetical protein</fullName>
    </submittedName>
</protein>
<dbReference type="OrthoDB" id="6929844at2759"/>
<reference evidence="1" key="1">
    <citation type="submission" date="2021-09" db="EMBL/GenBank/DDBJ databases">
        <authorList>
            <person name="Martin H S."/>
        </authorList>
    </citation>
    <scope>NUCLEOTIDE SEQUENCE</scope>
</reference>
<name>A0A8J2QMJ0_9NEOP</name>
<organism evidence="1 2">
    <name type="scientific">Danaus chrysippus</name>
    <name type="common">African queen</name>
    <dbReference type="NCBI Taxonomy" id="151541"/>
    <lineage>
        <taxon>Eukaryota</taxon>
        <taxon>Metazoa</taxon>
        <taxon>Ecdysozoa</taxon>
        <taxon>Arthropoda</taxon>
        <taxon>Hexapoda</taxon>
        <taxon>Insecta</taxon>
        <taxon>Pterygota</taxon>
        <taxon>Neoptera</taxon>
        <taxon>Endopterygota</taxon>
        <taxon>Lepidoptera</taxon>
        <taxon>Glossata</taxon>
        <taxon>Ditrysia</taxon>
        <taxon>Papilionoidea</taxon>
        <taxon>Nymphalidae</taxon>
        <taxon>Danainae</taxon>
        <taxon>Danaini</taxon>
        <taxon>Danaina</taxon>
        <taxon>Danaus</taxon>
        <taxon>Anosia</taxon>
    </lineage>
</organism>
<proteinExistence type="predicted"/>
<accession>A0A8J2QMJ0</accession>
<sequence length="150" mass="17078">MSTKIRPGCLNATKNKDGLECSKCHKFYDTLCANITDKRLRVMNTEQRNTWRCPDCVNKLPKGNNSPSPSHANVTMRNKSIFTQNQDPLTDDSTSNIELPSDNLKELIRQEIKNAVKEAVADQFIIINDLVSSFQQSLSFFNDQFENIHV</sequence>
<dbReference type="Gene3D" id="3.30.40.10">
    <property type="entry name" value="Zinc/RING finger domain, C3HC4 (zinc finger)"/>
    <property type="match status" value="1"/>
</dbReference>
<keyword evidence="2" id="KW-1185">Reference proteome</keyword>
<gene>
    <name evidence="1" type="ORF">DCHRY22_LOCUS3148</name>
</gene>
<dbReference type="InterPro" id="IPR013083">
    <property type="entry name" value="Znf_RING/FYVE/PHD"/>
</dbReference>
<comment type="caution">
    <text evidence="1">The sequence shown here is derived from an EMBL/GenBank/DDBJ whole genome shotgun (WGS) entry which is preliminary data.</text>
</comment>
<dbReference type="SUPFAM" id="SSF57903">
    <property type="entry name" value="FYVE/PHD zinc finger"/>
    <property type="match status" value="1"/>
</dbReference>